<accession>A0A1Y2H405</accession>
<evidence type="ECO:0000256" key="1">
    <source>
        <dbReference type="SAM" id="MobiDB-lite"/>
    </source>
</evidence>
<reference evidence="2 3" key="1">
    <citation type="submission" date="2016-07" db="EMBL/GenBank/DDBJ databases">
        <title>Pervasive Adenine N6-methylation of Active Genes in Fungi.</title>
        <authorList>
            <consortium name="DOE Joint Genome Institute"/>
            <person name="Mondo S.J."/>
            <person name="Dannebaum R.O."/>
            <person name="Kuo R.C."/>
            <person name="Labutti K."/>
            <person name="Haridas S."/>
            <person name="Kuo A."/>
            <person name="Salamov A."/>
            <person name="Ahrendt S.R."/>
            <person name="Lipzen A."/>
            <person name="Sullivan W."/>
            <person name="Andreopoulos W.B."/>
            <person name="Clum A."/>
            <person name="Lindquist E."/>
            <person name="Daum C."/>
            <person name="Ramamoorthy G.K."/>
            <person name="Gryganskyi A."/>
            <person name="Culley D."/>
            <person name="Magnuson J.K."/>
            <person name="James T.Y."/>
            <person name="O'Malley M.A."/>
            <person name="Stajich J.E."/>
            <person name="Spatafora J.W."/>
            <person name="Visel A."/>
            <person name="Grigoriev I.V."/>
        </authorList>
    </citation>
    <scope>NUCLEOTIDE SEQUENCE [LARGE SCALE GENOMIC DNA]</scope>
    <source>
        <strain evidence="2 3">PL171</strain>
    </source>
</reference>
<dbReference type="AlphaFoldDB" id="A0A1Y2H405"/>
<proteinExistence type="predicted"/>
<evidence type="ECO:0000313" key="2">
    <source>
        <dbReference type="EMBL" id="ORZ29245.1"/>
    </source>
</evidence>
<keyword evidence="3" id="KW-1185">Reference proteome</keyword>
<feature type="region of interest" description="Disordered" evidence="1">
    <location>
        <begin position="415"/>
        <end position="501"/>
    </location>
</feature>
<protein>
    <submittedName>
        <fullName evidence="2">Uncharacterized protein</fullName>
    </submittedName>
</protein>
<feature type="compositionally biased region" description="Polar residues" evidence="1">
    <location>
        <begin position="486"/>
        <end position="498"/>
    </location>
</feature>
<sequence>MVKCGDDCLVIGDLFLPVDSTFPYSVMLLMGEHNHPPPPPEKTPTNIKQAIAEAAKSQQPSHFNKLTSRERLAALAMIHRIDISHPSFAQRQRARNLVPVQSTTPPEVHGLPDQIALFQLFCSGSTLVAGYLQNVSFDGQRFIAFAMPESGAMLLARARVFDIDMTFQCTRGAVNMVKIVVYDTVTNAATTVARAWVDRQEADTYCAIILALFAAYKQHTGQPLHFSAFDCVHNTSAPLAKVGKGLVVPIDAIQLDLDTGQALGVGQALLSVCPAFGMPELALSHVGVPCHVHFIRNVLKSGLSSYGRKLLLSLPTKQADKAEAIVGKYSQVLVRSLFPGYSNIPQHIMASVCPHTNTIESTNEQDHKEVGIHLSLTEYVILAKKFDNEDHQRVASSASSGVPLMFGLSRSASDAANEQRQAKSAKKARAKLLESVKASTSSLPAPPNARAKRSQTSAFTPSNASDPSDTKKKRKTSLPTSTSSSVPARTQPSPTTSVPPKALTEDLLAYYAAMSKEDISQQVLTTEQLLSQLLSVKAYRKAKADAPADCNFNIAGVLFLSAAPPYTMSF</sequence>
<gene>
    <name evidence="2" type="ORF">BCR44DRAFT_1453084</name>
</gene>
<dbReference type="Proteomes" id="UP000193411">
    <property type="component" value="Unassembled WGS sequence"/>
</dbReference>
<comment type="caution">
    <text evidence="2">The sequence shown here is derived from an EMBL/GenBank/DDBJ whole genome shotgun (WGS) entry which is preliminary data.</text>
</comment>
<evidence type="ECO:0000313" key="3">
    <source>
        <dbReference type="Proteomes" id="UP000193411"/>
    </source>
</evidence>
<name>A0A1Y2H405_9FUNG</name>
<feature type="compositionally biased region" description="Polar residues" evidence="1">
    <location>
        <begin position="454"/>
        <end position="467"/>
    </location>
</feature>
<organism evidence="2 3">
    <name type="scientific">Catenaria anguillulae PL171</name>
    <dbReference type="NCBI Taxonomy" id="765915"/>
    <lineage>
        <taxon>Eukaryota</taxon>
        <taxon>Fungi</taxon>
        <taxon>Fungi incertae sedis</taxon>
        <taxon>Blastocladiomycota</taxon>
        <taxon>Blastocladiomycetes</taxon>
        <taxon>Blastocladiales</taxon>
        <taxon>Catenariaceae</taxon>
        <taxon>Catenaria</taxon>
    </lineage>
</organism>
<dbReference type="EMBL" id="MCFL01000260">
    <property type="protein sequence ID" value="ORZ29245.1"/>
    <property type="molecule type" value="Genomic_DNA"/>
</dbReference>